<dbReference type="InterPro" id="IPR053807">
    <property type="entry name" value="LppM"/>
</dbReference>
<proteinExistence type="predicted"/>
<organism evidence="4 5">
    <name type="scientific">Allosaccharopolyspora coralli</name>
    <dbReference type="NCBI Taxonomy" id="2665642"/>
    <lineage>
        <taxon>Bacteria</taxon>
        <taxon>Bacillati</taxon>
        <taxon>Actinomycetota</taxon>
        <taxon>Actinomycetes</taxon>
        <taxon>Pseudonocardiales</taxon>
        <taxon>Pseudonocardiaceae</taxon>
        <taxon>Allosaccharopolyspora</taxon>
    </lineage>
</organism>
<dbReference type="AlphaFoldDB" id="A0A5Q3QN05"/>
<feature type="chain" id="PRO_5024379033" evidence="2">
    <location>
        <begin position="22"/>
        <end position="215"/>
    </location>
</feature>
<dbReference type="KEGG" id="sace:GIY23_07795"/>
<keyword evidence="5" id="KW-1185">Reference proteome</keyword>
<dbReference type="Pfam" id="PF21946">
    <property type="entry name" value="LppM"/>
    <property type="match status" value="1"/>
</dbReference>
<name>A0A5Q3QN05_9PSEU</name>
<protein>
    <submittedName>
        <fullName evidence="4">DUF3153 domain-containing protein</fullName>
    </submittedName>
</protein>
<evidence type="ECO:0000313" key="5">
    <source>
        <dbReference type="Proteomes" id="UP000371041"/>
    </source>
</evidence>
<evidence type="ECO:0000256" key="1">
    <source>
        <dbReference type="SAM" id="Phobius"/>
    </source>
</evidence>
<feature type="transmembrane region" description="Helical" evidence="1">
    <location>
        <begin position="178"/>
        <end position="203"/>
    </location>
</feature>
<gene>
    <name evidence="4" type="ORF">GIY23_07795</name>
</gene>
<evidence type="ECO:0000313" key="4">
    <source>
        <dbReference type="EMBL" id="QGK72127.1"/>
    </source>
</evidence>
<keyword evidence="1" id="KW-0472">Membrane</keyword>
<sequence>MAAAVLVIVLAGVLTSGCLDARTTMTITENDLVSGEIVAVTPTPVDARGFQLAVPDGFEDKVRSEPYRDGDRSGSRLSFEELTFTELEQLAESMSNDDSRYRLELSRTGSLVNLDGEVDLTPLADTDSTVTIEVSAPGDVTTTDGQESAGLITWEPEVGEVTPITATFQYSGSQDQSWIGWTLLLGGGTFLVAAAVGVMALLAHARQQREIPQRA</sequence>
<feature type="signal peptide" evidence="2">
    <location>
        <begin position="1"/>
        <end position="21"/>
    </location>
</feature>
<keyword evidence="1" id="KW-0812">Transmembrane</keyword>
<keyword evidence="2" id="KW-0732">Signal</keyword>
<keyword evidence="1" id="KW-1133">Transmembrane helix</keyword>
<dbReference type="EMBL" id="CP045929">
    <property type="protein sequence ID" value="QGK72127.1"/>
    <property type="molecule type" value="Genomic_DNA"/>
</dbReference>
<accession>A0A5Q3QN05</accession>
<reference evidence="5" key="1">
    <citation type="submission" date="2019-11" db="EMBL/GenBank/DDBJ databases">
        <title>The complete genome sequence of Saccharopolyspora sp. E2A.</title>
        <authorList>
            <person name="Zhang G."/>
        </authorList>
    </citation>
    <scope>NUCLEOTIDE SEQUENCE [LARGE SCALE GENOMIC DNA]</scope>
    <source>
        <strain evidence="5">E2A</strain>
    </source>
</reference>
<feature type="domain" description="LppM" evidence="3">
    <location>
        <begin position="22"/>
        <end position="170"/>
    </location>
</feature>
<dbReference type="Proteomes" id="UP000371041">
    <property type="component" value="Chromosome"/>
</dbReference>
<evidence type="ECO:0000259" key="3">
    <source>
        <dbReference type="Pfam" id="PF21946"/>
    </source>
</evidence>
<evidence type="ECO:0000256" key="2">
    <source>
        <dbReference type="SAM" id="SignalP"/>
    </source>
</evidence>